<comment type="similarity">
    <text evidence="2 5">Belongs to the universal ribosomal protein uL10 family.</text>
</comment>
<comment type="subunit">
    <text evidence="5">Associates with the pre-60S ribosomal particle.</text>
</comment>
<dbReference type="GO" id="GO:0006364">
    <property type="term" value="P:rRNA processing"/>
    <property type="evidence" value="ECO:0007669"/>
    <property type="project" value="TreeGrafter"/>
</dbReference>
<evidence type="ECO:0000256" key="5">
    <source>
        <dbReference type="RuleBase" id="RU364039"/>
    </source>
</evidence>
<dbReference type="PANTHER" id="PTHR45841">
    <property type="entry name" value="MRNA TURNOVER PROTEIN 4 MRTO4"/>
    <property type="match status" value="1"/>
</dbReference>
<comment type="function">
    <text evidence="1 5">Component of the ribosome assembly machinery. Nuclear paralog of the ribosomal protein P0, it binds pre-60S subunits at an early stage of assembly in the nucleolus, and is replaced by P0 in cytoplasmic pre-60S subunits and mature 80S ribosomes.</text>
</comment>
<dbReference type="PANTHER" id="PTHR45841:SF1">
    <property type="entry name" value="MRNA TURNOVER PROTEIN 4 HOMOLOG"/>
    <property type="match status" value="1"/>
</dbReference>
<dbReference type="GO" id="GO:0000956">
    <property type="term" value="P:nuclear-transcribed mRNA catabolic process"/>
    <property type="evidence" value="ECO:0007669"/>
    <property type="project" value="TreeGrafter"/>
</dbReference>
<dbReference type="InterPro" id="IPR043141">
    <property type="entry name" value="Ribosomal_uL10-like_sf"/>
</dbReference>
<dbReference type="GO" id="GO:0030687">
    <property type="term" value="C:preribosome, large subunit precursor"/>
    <property type="evidence" value="ECO:0007669"/>
    <property type="project" value="TreeGrafter"/>
</dbReference>
<keyword evidence="9" id="KW-1185">Reference proteome</keyword>
<dbReference type="Proteomes" id="UP000591131">
    <property type="component" value="Unassembled WGS sequence"/>
</dbReference>
<dbReference type="InterPro" id="IPR040637">
    <property type="entry name" value="Ribosomal_uL10-like_insert"/>
</dbReference>
<gene>
    <name evidence="8" type="primary">MRTO4</name>
    <name evidence="8" type="ORF">FOL47_005256</name>
</gene>
<dbReference type="AlphaFoldDB" id="A0A7J6LY34"/>
<organism evidence="8 9">
    <name type="scientific">Perkinsus chesapeaki</name>
    <name type="common">Clam parasite</name>
    <name type="synonym">Perkinsus andrewsi</name>
    <dbReference type="NCBI Taxonomy" id="330153"/>
    <lineage>
        <taxon>Eukaryota</taxon>
        <taxon>Sar</taxon>
        <taxon>Alveolata</taxon>
        <taxon>Perkinsozoa</taxon>
        <taxon>Perkinsea</taxon>
        <taxon>Perkinsida</taxon>
        <taxon>Perkinsidae</taxon>
        <taxon>Perkinsus</taxon>
    </lineage>
</organism>
<feature type="domain" description="Large ribosomal subunit protein uL10-like insertion" evidence="7">
    <location>
        <begin position="235"/>
        <end position="307"/>
    </location>
</feature>
<keyword evidence="6" id="KW-1133">Transmembrane helix</keyword>
<accession>A0A7J6LY34</accession>
<name>A0A7J6LY34_PERCH</name>
<reference evidence="8 9" key="1">
    <citation type="submission" date="2020-04" db="EMBL/GenBank/DDBJ databases">
        <title>Perkinsus chesapeaki whole genome sequence.</title>
        <authorList>
            <person name="Bogema D.R."/>
        </authorList>
    </citation>
    <scope>NUCLEOTIDE SEQUENCE [LARGE SCALE GENOMIC DNA]</scope>
    <source>
        <strain evidence="8">ATCC PRA-425</strain>
    </source>
</reference>
<dbReference type="GO" id="GO:0000027">
    <property type="term" value="P:ribosomal large subunit assembly"/>
    <property type="evidence" value="ECO:0007669"/>
    <property type="project" value="InterPro"/>
</dbReference>
<sequence length="356" mass="40059">MILSAVARNAGRQFVQASRRPVVGNTVKRTFFSRSRQRMAHNLEDHFDLAEYMMKMHNPMSEYLYWIAGFVSGLHGILPLLHSNYYFSGMFLPKDNVSLFHRTPQTAVHMPKSKRNQVVNLTKVSKRQTRDRKDKAIEEIRECLEKFRFAYVLKLENQRNNLLKALRDDLKPGRLFCGRNKVMQVALGVDAESECQDGIHGLTEYLSGEVGLLLTDMTSEHVMEVLANHEQANFARSGCISTADITLEAGDDALSRFPHSQEPFLRKLGLPTLLVNGKIRLMGDYEVCKTGKALTPEQCQLVKLLGIPMAVFRVSLVAQWSKEDTTCTVFEEPAVADESGGQMDIDEGPPPVQATA</sequence>
<dbReference type="GO" id="GO:0003723">
    <property type="term" value="F:RNA binding"/>
    <property type="evidence" value="ECO:0007669"/>
    <property type="project" value="TreeGrafter"/>
</dbReference>
<dbReference type="InterPro" id="IPR033867">
    <property type="entry name" value="Mrt4"/>
</dbReference>
<dbReference type="SUPFAM" id="SSF160369">
    <property type="entry name" value="Ribosomal protein L10-like"/>
    <property type="match status" value="1"/>
</dbReference>
<dbReference type="InterPro" id="IPR051742">
    <property type="entry name" value="Ribosome_Assembly_uL10"/>
</dbReference>
<evidence type="ECO:0000259" key="7">
    <source>
        <dbReference type="Pfam" id="PF17777"/>
    </source>
</evidence>
<dbReference type="GO" id="GO:0005737">
    <property type="term" value="C:cytoplasm"/>
    <property type="evidence" value="ECO:0007669"/>
    <property type="project" value="UniProtKB-SubCell"/>
</dbReference>
<dbReference type="GO" id="GO:0005730">
    <property type="term" value="C:nucleolus"/>
    <property type="evidence" value="ECO:0007669"/>
    <property type="project" value="UniProtKB-SubCell"/>
</dbReference>
<keyword evidence="6" id="KW-0472">Membrane</keyword>
<evidence type="ECO:0000256" key="3">
    <source>
        <dbReference type="ARBA" id="ARBA00022490"/>
    </source>
</evidence>
<dbReference type="Gene3D" id="3.90.105.20">
    <property type="match status" value="1"/>
</dbReference>
<keyword evidence="6" id="KW-0812">Transmembrane</keyword>
<keyword evidence="3 5" id="KW-0963">Cytoplasm</keyword>
<dbReference type="FunFam" id="3.30.70.1730:FF:000005">
    <property type="entry name" value="Ribosome assembly factor mrt4"/>
    <property type="match status" value="1"/>
</dbReference>
<keyword evidence="4 5" id="KW-0539">Nucleus</keyword>
<dbReference type="InterPro" id="IPR001790">
    <property type="entry name" value="Ribosomal_uL10"/>
</dbReference>
<comment type="caution">
    <text evidence="8">The sequence shown here is derived from an EMBL/GenBank/DDBJ whole genome shotgun (WGS) entry which is preliminary data.</text>
</comment>
<evidence type="ECO:0000256" key="1">
    <source>
        <dbReference type="ARBA" id="ARBA00004046"/>
    </source>
</evidence>
<dbReference type="Pfam" id="PF17777">
    <property type="entry name" value="RL10P_insert"/>
    <property type="match status" value="1"/>
</dbReference>
<feature type="transmembrane region" description="Helical" evidence="6">
    <location>
        <begin position="63"/>
        <end position="81"/>
    </location>
</feature>
<dbReference type="Pfam" id="PF00466">
    <property type="entry name" value="Ribosomal_L10"/>
    <property type="match status" value="1"/>
</dbReference>
<evidence type="ECO:0000256" key="4">
    <source>
        <dbReference type="ARBA" id="ARBA00023242"/>
    </source>
</evidence>
<protein>
    <recommendedName>
        <fullName evidence="5">Ribosome assembly factor mrt4</fullName>
    </recommendedName>
</protein>
<evidence type="ECO:0000256" key="6">
    <source>
        <dbReference type="SAM" id="Phobius"/>
    </source>
</evidence>
<dbReference type="EMBL" id="JAAPAO010000294">
    <property type="protein sequence ID" value="KAF4664187.1"/>
    <property type="molecule type" value="Genomic_DNA"/>
</dbReference>
<dbReference type="Gene3D" id="3.30.70.1730">
    <property type="match status" value="1"/>
</dbReference>
<comment type="subcellular location">
    <subcellularLocation>
        <location evidence="5">Cytoplasm</location>
    </subcellularLocation>
    <subcellularLocation>
        <location evidence="5">Nucleus</location>
        <location evidence="5">Nucleolus</location>
    </subcellularLocation>
</comment>
<dbReference type="InterPro" id="IPR043164">
    <property type="entry name" value="Ribosomal_uL10-like_insert_sf"/>
</dbReference>
<keyword evidence="5" id="KW-0690">Ribosome biogenesis</keyword>
<evidence type="ECO:0000313" key="9">
    <source>
        <dbReference type="Proteomes" id="UP000591131"/>
    </source>
</evidence>
<evidence type="ECO:0000313" key="8">
    <source>
        <dbReference type="EMBL" id="KAF4664187.1"/>
    </source>
</evidence>
<proteinExistence type="inferred from homology"/>
<dbReference type="CDD" id="cd05796">
    <property type="entry name" value="Ribosomal_P0_like"/>
    <property type="match status" value="1"/>
</dbReference>
<evidence type="ECO:0000256" key="2">
    <source>
        <dbReference type="ARBA" id="ARBA00008889"/>
    </source>
</evidence>
<dbReference type="OrthoDB" id="10262308at2759"/>